<name>A0ABD3MGT8_9STRA</name>
<feature type="compositionally biased region" description="Basic and acidic residues" evidence="2">
    <location>
        <begin position="681"/>
        <end position="695"/>
    </location>
</feature>
<keyword evidence="6" id="KW-1185">Reference proteome</keyword>
<evidence type="ECO:0000256" key="2">
    <source>
        <dbReference type="SAM" id="MobiDB-lite"/>
    </source>
</evidence>
<keyword evidence="1" id="KW-0175">Coiled coil</keyword>
<accession>A0ABD3MGT8</accession>
<protein>
    <submittedName>
        <fullName evidence="5">Uncharacterized protein</fullName>
    </submittedName>
</protein>
<feature type="transmembrane region" description="Helical" evidence="3">
    <location>
        <begin position="638"/>
        <end position="660"/>
    </location>
</feature>
<dbReference type="AlphaFoldDB" id="A0ABD3MGT8"/>
<gene>
    <name evidence="5" type="ORF">ACHAW5_008494</name>
</gene>
<keyword evidence="3" id="KW-1133">Transmembrane helix</keyword>
<feature type="compositionally biased region" description="Basic and acidic residues" evidence="2">
    <location>
        <begin position="664"/>
        <end position="674"/>
    </location>
</feature>
<evidence type="ECO:0000313" key="6">
    <source>
        <dbReference type="Proteomes" id="UP001530315"/>
    </source>
</evidence>
<evidence type="ECO:0000256" key="4">
    <source>
        <dbReference type="SAM" id="SignalP"/>
    </source>
</evidence>
<feature type="coiled-coil region" evidence="1">
    <location>
        <begin position="228"/>
        <end position="411"/>
    </location>
</feature>
<feature type="coiled-coil region" evidence="1">
    <location>
        <begin position="137"/>
        <end position="186"/>
    </location>
</feature>
<reference evidence="5 6" key="1">
    <citation type="submission" date="2024-10" db="EMBL/GenBank/DDBJ databases">
        <title>Updated reference genomes for cyclostephanoid diatoms.</title>
        <authorList>
            <person name="Roberts W.R."/>
            <person name="Alverson A.J."/>
        </authorList>
    </citation>
    <scope>NUCLEOTIDE SEQUENCE [LARGE SCALE GENOMIC DNA]</scope>
    <source>
        <strain evidence="5 6">AJA276-08</strain>
    </source>
</reference>
<comment type="caution">
    <text evidence="5">The sequence shown here is derived from an EMBL/GenBank/DDBJ whole genome shotgun (WGS) entry which is preliminary data.</text>
</comment>
<feature type="chain" id="PRO_5044751812" evidence="4">
    <location>
        <begin position="33"/>
        <end position="695"/>
    </location>
</feature>
<sequence>MPPTRKNFQPRPTGRSPLLIVALLILLSSSSSSSSAKALFGRKDKAAVDDGGPPPTGGGGDEKDDAVANAKRLVDELNSAAMGTVTTYSASTNREKEPATCDSIMAKSLVLANEEKAAIAAQLDSVVSAAALLSGQIEDLSSTLEVANGKIATLEKELGDSKAAFEAEVAERVAEMERALADAKAEHAVEIKAVKEDAARALSVERDASKVKMDALRNTTADAIANMEKTAGDRIKRLERNLNDAELRHSTIVEEMRKDANNRMDSCMAKSDMDRESILKHANKQIEEAKEKAKREVDLKTKEIRDNHDKHQAELSDLVAKHAERINEMKASMEKDHKQHREEISDLVKAHADGIKETKESMAREAAEARETLKAALATKDLAISDERAENERLRSEMQKLTIEAQNVQKSLRGDVEMARTSSIKLEKEVSFWKETHEQQGYCNITLMKEDSRRFAMNALDGASRGLDSGHEFLMTQLDTLQKMGADFMPYLDKVLLPAVERIVADARDKVVALYAKHLEGPVANNLLPLYNERIYPVYNRKILPAYMEHVSPVVRRIQEKAAVATQKSQEGAQMARSKAASLVRDTSNVLLEKNKEMTVLPGWLHGPLYRASLDGEWAVEKLLRVFMVFVIILSRSLIFRVIRLMFSLVWFFCPLRLLVKGRSKETGENDAKEGKKKSKGDKSKTKENGKAKVH</sequence>
<keyword evidence="4" id="KW-0732">Signal</keyword>
<evidence type="ECO:0000313" key="5">
    <source>
        <dbReference type="EMBL" id="KAL3762797.1"/>
    </source>
</evidence>
<dbReference type="Proteomes" id="UP001530315">
    <property type="component" value="Unassembled WGS sequence"/>
</dbReference>
<feature type="region of interest" description="Disordered" evidence="2">
    <location>
        <begin position="664"/>
        <end position="695"/>
    </location>
</feature>
<proteinExistence type="predicted"/>
<organism evidence="5 6">
    <name type="scientific">Stephanodiscus triporus</name>
    <dbReference type="NCBI Taxonomy" id="2934178"/>
    <lineage>
        <taxon>Eukaryota</taxon>
        <taxon>Sar</taxon>
        <taxon>Stramenopiles</taxon>
        <taxon>Ochrophyta</taxon>
        <taxon>Bacillariophyta</taxon>
        <taxon>Coscinodiscophyceae</taxon>
        <taxon>Thalassiosirophycidae</taxon>
        <taxon>Stephanodiscales</taxon>
        <taxon>Stephanodiscaceae</taxon>
        <taxon>Stephanodiscus</taxon>
    </lineage>
</organism>
<evidence type="ECO:0000256" key="1">
    <source>
        <dbReference type="SAM" id="Coils"/>
    </source>
</evidence>
<feature type="signal peptide" evidence="4">
    <location>
        <begin position="1"/>
        <end position="32"/>
    </location>
</feature>
<keyword evidence="3" id="KW-0472">Membrane</keyword>
<feature type="region of interest" description="Disordered" evidence="2">
    <location>
        <begin position="39"/>
        <end position="64"/>
    </location>
</feature>
<evidence type="ECO:0000256" key="3">
    <source>
        <dbReference type="SAM" id="Phobius"/>
    </source>
</evidence>
<dbReference type="EMBL" id="JALLAZ020001816">
    <property type="protein sequence ID" value="KAL3762797.1"/>
    <property type="molecule type" value="Genomic_DNA"/>
</dbReference>
<keyword evidence="3" id="KW-0812">Transmembrane</keyword>